<name>A0A0F9SMZ2_9ZZZZ</name>
<sequence>MRMNKEEIRKRLNKIYDLFPEENMCEMADKLFAVIMEAFGYNKYNEEGIKDFILATV</sequence>
<dbReference type="EMBL" id="LAZR01001843">
    <property type="protein sequence ID" value="KKN38246.1"/>
    <property type="molecule type" value="Genomic_DNA"/>
</dbReference>
<reference evidence="1" key="1">
    <citation type="journal article" date="2015" name="Nature">
        <title>Complex archaea that bridge the gap between prokaryotes and eukaryotes.</title>
        <authorList>
            <person name="Spang A."/>
            <person name="Saw J.H."/>
            <person name="Jorgensen S.L."/>
            <person name="Zaremba-Niedzwiedzka K."/>
            <person name="Martijn J."/>
            <person name="Lind A.E."/>
            <person name="van Eijk R."/>
            <person name="Schleper C."/>
            <person name="Guy L."/>
            <person name="Ettema T.J."/>
        </authorList>
    </citation>
    <scope>NUCLEOTIDE SEQUENCE</scope>
</reference>
<organism evidence="1">
    <name type="scientific">marine sediment metagenome</name>
    <dbReference type="NCBI Taxonomy" id="412755"/>
    <lineage>
        <taxon>unclassified sequences</taxon>
        <taxon>metagenomes</taxon>
        <taxon>ecological metagenomes</taxon>
    </lineage>
</organism>
<accession>A0A0F9SMZ2</accession>
<gene>
    <name evidence="1" type="ORF">LCGC14_0755540</name>
</gene>
<proteinExistence type="predicted"/>
<evidence type="ECO:0000313" key="1">
    <source>
        <dbReference type="EMBL" id="KKN38246.1"/>
    </source>
</evidence>
<dbReference type="AlphaFoldDB" id="A0A0F9SMZ2"/>
<protein>
    <submittedName>
        <fullName evidence="1">Uncharacterized protein</fullName>
    </submittedName>
</protein>
<comment type="caution">
    <text evidence="1">The sequence shown here is derived from an EMBL/GenBank/DDBJ whole genome shotgun (WGS) entry which is preliminary data.</text>
</comment>